<dbReference type="EMBL" id="BFEA01000116">
    <property type="protein sequence ID" value="GBG69516.1"/>
    <property type="molecule type" value="Genomic_DNA"/>
</dbReference>
<protein>
    <submittedName>
        <fullName evidence="2">Uncharacterized protein</fullName>
    </submittedName>
</protein>
<feature type="region of interest" description="Disordered" evidence="1">
    <location>
        <begin position="309"/>
        <end position="341"/>
    </location>
</feature>
<sequence>MSGRGRGKASGRRGRWSNCRRYWMEGNNANPGGQTAANSVQYSGGNPATNVYPPGVNPTQFPSTFHAPPPVMPVIGQTTGSSMAPPAPAQYQTVAPVVNPWMMPPWQNASQWPVNGQWVGQPPIPPPASNQQHSNQVQPLNQQAVVPHNPGNGHDTGKGPAANAFPGLGNRAYFTKEYMDILEDIKMSKAVEEARKKIASGRRGGLQNQDSPDEGSRSEVRSADKARSADRSEEMKAWVMATLGDSQQDQVMLEKDRGIIRRREGGTVKQNLQPRMESSNELADIKLMLVALLQGISDAKGKAPVILPKPVKEEASPKSEGHDDVDIAQNEPNDEEDEDDEGGLAAYMKLRQEFYSSLHYTRVQELCKQKNIQYFRKDAGAWELARLDLQEYANLLKEEKPARGAESSRPTTSRSNGTADKDPDLDNSVKGN</sequence>
<dbReference type="AlphaFoldDB" id="A0A388KHL5"/>
<keyword evidence="3" id="KW-1185">Reference proteome</keyword>
<name>A0A388KHL5_CHABU</name>
<evidence type="ECO:0000313" key="2">
    <source>
        <dbReference type="EMBL" id="GBG69516.1"/>
    </source>
</evidence>
<accession>A0A388KHL5</accession>
<feature type="compositionally biased region" description="Basic and acidic residues" evidence="1">
    <location>
        <begin position="214"/>
        <end position="233"/>
    </location>
</feature>
<dbReference type="Proteomes" id="UP000265515">
    <property type="component" value="Unassembled WGS sequence"/>
</dbReference>
<feature type="compositionally biased region" description="Basic and acidic residues" evidence="1">
    <location>
        <begin position="310"/>
        <end position="325"/>
    </location>
</feature>
<evidence type="ECO:0000313" key="3">
    <source>
        <dbReference type="Proteomes" id="UP000265515"/>
    </source>
</evidence>
<organism evidence="2 3">
    <name type="scientific">Chara braunii</name>
    <name type="common">Braun's stonewort</name>
    <dbReference type="NCBI Taxonomy" id="69332"/>
    <lineage>
        <taxon>Eukaryota</taxon>
        <taxon>Viridiplantae</taxon>
        <taxon>Streptophyta</taxon>
        <taxon>Charophyceae</taxon>
        <taxon>Charales</taxon>
        <taxon>Characeae</taxon>
        <taxon>Chara</taxon>
    </lineage>
</organism>
<reference evidence="2 3" key="1">
    <citation type="journal article" date="2018" name="Cell">
        <title>The Chara Genome: Secondary Complexity and Implications for Plant Terrestrialization.</title>
        <authorList>
            <person name="Nishiyama T."/>
            <person name="Sakayama H."/>
            <person name="Vries J.D."/>
            <person name="Buschmann H."/>
            <person name="Saint-Marcoux D."/>
            <person name="Ullrich K.K."/>
            <person name="Haas F.B."/>
            <person name="Vanderstraeten L."/>
            <person name="Becker D."/>
            <person name="Lang D."/>
            <person name="Vosolsobe S."/>
            <person name="Rombauts S."/>
            <person name="Wilhelmsson P.K.I."/>
            <person name="Janitza P."/>
            <person name="Kern R."/>
            <person name="Heyl A."/>
            <person name="Rumpler F."/>
            <person name="Villalobos L.I.A.C."/>
            <person name="Clay J.M."/>
            <person name="Skokan R."/>
            <person name="Toyoda A."/>
            <person name="Suzuki Y."/>
            <person name="Kagoshima H."/>
            <person name="Schijlen E."/>
            <person name="Tajeshwar N."/>
            <person name="Catarino B."/>
            <person name="Hetherington A.J."/>
            <person name="Saltykova A."/>
            <person name="Bonnot C."/>
            <person name="Breuninger H."/>
            <person name="Symeonidi A."/>
            <person name="Radhakrishnan G.V."/>
            <person name="Van Nieuwerburgh F."/>
            <person name="Deforce D."/>
            <person name="Chang C."/>
            <person name="Karol K.G."/>
            <person name="Hedrich R."/>
            <person name="Ulvskov P."/>
            <person name="Glockner G."/>
            <person name="Delwiche C.F."/>
            <person name="Petrasek J."/>
            <person name="Van de Peer Y."/>
            <person name="Friml J."/>
            <person name="Beilby M."/>
            <person name="Dolan L."/>
            <person name="Kohara Y."/>
            <person name="Sugano S."/>
            <person name="Fujiyama A."/>
            <person name="Delaux P.-M."/>
            <person name="Quint M."/>
            <person name="TheiBen G."/>
            <person name="Hagemann M."/>
            <person name="Harholt J."/>
            <person name="Dunand C."/>
            <person name="Zachgo S."/>
            <person name="Langdale J."/>
            <person name="Maumus F."/>
            <person name="Straeten D.V.D."/>
            <person name="Gould S.B."/>
            <person name="Rensing S.A."/>
        </authorList>
    </citation>
    <scope>NUCLEOTIDE SEQUENCE [LARGE SCALE GENOMIC DNA]</scope>
    <source>
        <strain evidence="2 3">S276</strain>
    </source>
</reference>
<proteinExistence type="predicted"/>
<gene>
    <name evidence="2" type="ORF">CBR_g4352</name>
</gene>
<feature type="compositionally biased region" description="Acidic residues" evidence="1">
    <location>
        <begin position="332"/>
        <end position="341"/>
    </location>
</feature>
<feature type="region of interest" description="Disordered" evidence="1">
    <location>
        <begin position="198"/>
        <end position="233"/>
    </location>
</feature>
<dbReference type="Gramene" id="GBG69516">
    <property type="protein sequence ID" value="GBG69516"/>
    <property type="gene ID" value="CBR_g4352"/>
</dbReference>
<comment type="caution">
    <text evidence="2">The sequence shown here is derived from an EMBL/GenBank/DDBJ whole genome shotgun (WGS) entry which is preliminary data.</text>
</comment>
<feature type="region of interest" description="Disordered" evidence="1">
    <location>
        <begin position="397"/>
        <end position="432"/>
    </location>
</feature>
<evidence type="ECO:0000256" key="1">
    <source>
        <dbReference type="SAM" id="MobiDB-lite"/>
    </source>
</evidence>
<feature type="compositionally biased region" description="Polar residues" evidence="1">
    <location>
        <begin position="408"/>
        <end position="418"/>
    </location>
</feature>